<name>A0A7H0F5T0_9CYAN</name>
<dbReference type="AlphaFoldDB" id="A0A7H0F5T0"/>
<proteinExistence type="predicted"/>
<dbReference type="EMBL" id="CP060823">
    <property type="protein sequence ID" value="QNP31395.1"/>
    <property type="molecule type" value="Genomic_DNA"/>
</dbReference>
<sequence>MNVNHYDHSLSRSEFSLEKIQEVNGQGMRSPVTHSEISLEKVQGFGG</sequence>
<evidence type="ECO:0000313" key="2">
    <source>
        <dbReference type="EMBL" id="QNP31396.1"/>
    </source>
</evidence>
<reference evidence="2 3" key="1">
    <citation type="submission" date="2020-08" db="EMBL/GenBank/DDBJ databases">
        <title>Complete genome sequence of Raphidiopsis curvispora isolated from drinking water reservoir in South Korea.</title>
        <authorList>
            <person name="Jeong J."/>
        </authorList>
    </citation>
    <scope>NUCLEOTIDE SEQUENCE [LARGE SCALE GENOMIC DNA]</scope>
    <source>
        <strain evidence="2 3">GIHE-G1</strain>
        <plasmid evidence="2 3">p-r.curvispora1</plasmid>
    </source>
</reference>
<evidence type="ECO:0000313" key="3">
    <source>
        <dbReference type="Proteomes" id="UP000516013"/>
    </source>
</evidence>
<protein>
    <submittedName>
        <fullName evidence="2">Uncharacterized protein</fullName>
    </submittedName>
</protein>
<dbReference type="KEGG" id="ccur:IAR63_17520"/>
<keyword evidence="2" id="KW-0614">Plasmid</keyword>
<keyword evidence="3" id="KW-1185">Reference proteome</keyword>
<dbReference type="RefSeq" id="WP_187707566.1">
    <property type="nucleotide sequence ID" value="NZ_CP060823.1"/>
</dbReference>
<dbReference type="EMBL" id="CP060823">
    <property type="protein sequence ID" value="QNP31396.1"/>
    <property type="molecule type" value="Genomic_DNA"/>
</dbReference>
<dbReference type="KEGG" id="ccur:IAR63_17515"/>
<geneLocation type="plasmid" evidence="2 3">
    <name>p-r.curvispora1</name>
</geneLocation>
<accession>A0A7H0F5T0</accession>
<organism evidence="2 3">
    <name type="scientific">Cylindrospermopsis curvispora GIHE-G1</name>
    <dbReference type="NCBI Taxonomy" id="2666332"/>
    <lineage>
        <taxon>Bacteria</taxon>
        <taxon>Bacillati</taxon>
        <taxon>Cyanobacteriota</taxon>
        <taxon>Cyanophyceae</taxon>
        <taxon>Nostocales</taxon>
        <taxon>Aphanizomenonaceae</taxon>
        <taxon>Cylindrospermopsis</taxon>
    </lineage>
</organism>
<dbReference type="Proteomes" id="UP000516013">
    <property type="component" value="Plasmid p-r.curvispora1"/>
</dbReference>
<evidence type="ECO:0000313" key="1">
    <source>
        <dbReference type="EMBL" id="QNP31395.1"/>
    </source>
</evidence>
<gene>
    <name evidence="1" type="ORF">IAR63_17515</name>
    <name evidence="2" type="ORF">IAR63_17520</name>
</gene>